<evidence type="ECO:0000313" key="2">
    <source>
        <dbReference type="EMBL" id="SDD96131.1"/>
    </source>
</evidence>
<evidence type="ECO:0000256" key="1">
    <source>
        <dbReference type="SAM" id="MobiDB-lite"/>
    </source>
</evidence>
<evidence type="ECO:0000313" key="3">
    <source>
        <dbReference type="Proteomes" id="UP000199494"/>
    </source>
</evidence>
<feature type="compositionally biased region" description="Basic and acidic residues" evidence="1">
    <location>
        <begin position="112"/>
        <end position="124"/>
    </location>
</feature>
<reference evidence="2 3" key="1">
    <citation type="submission" date="2016-10" db="EMBL/GenBank/DDBJ databases">
        <authorList>
            <person name="de Groot N.N."/>
        </authorList>
    </citation>
    <scope>NUCLEOTIDE SEQUENCE [LARGE SCALE GENOMIC DNA]</scope>
    <source>
        <strain evidence="2 3">CGMCC 4.5506</strain>
    </source>
</reference>
<organism evidence="2 3">
    <name type="scientific">Prauserella marina</name>
    <dbReference type="NCBI Taxonomy" id="530584"/>
    <lineage>
        <taxon>Bacteria</taxon>
        <taxon>Bacillati</taxon>
        <taxon>Actinomycetota</taxon>
        <taxon>Actinomycetes</taxon>
        <taxon>Pseudonocardiales</taxon>
        <taxon>Pseudonocardiaceae</taxon>
        <taxon>Prauserella</taxon>
    </lineage>
</organism>
<dbReference type="Proteomes" id="UP000199494">
    <property type="component" value="Unassembled WGS sequence"/>
</dbReference>
<dbReference type="KEGG" id="pmad:BAY61_32485"/>
<feature type="region of interest" description="Disordered" evidence="1">
    <location>
        <begin position="111"/>
        <end position="137"/>
    </location>
</feature>
<accession>A0A222W1J9</accession>
<dbReference type="AlphaFoldDB" id="A0A222W1J9"/>
<dbReference type="EMBL" id="FMZE01000015">
    <property type="protein sequence ID" value="SDD96131.1"/>
    <property type="molecule type" value="Genomic_DNA"/>
</dbReference>
<protein>
    <submittedName>
        <fullName evidence="2">Uncharacterized protein</fullName>
    </submittedName>
</protein>
<feature type="compositionally biased region" description="Basic and acidic residues" evidence="1">
    <location>
        <begin position="399"/>
        <end position="410"/>
    </location>
</feature>
<feature type="region of interest" description="Disordered" evidence="1">
    <location>
        <begin position="388"/>
        <end position="418"/>
    </location>
</feature>
<name>A0A222W1J9_9PSEU</name>
<sequence length="524" mass="58553">MVNMLPPVRITRIELIGCIGRITQRHRNAGCCLPDDVLSPTRANPRDALAYLRKHPISEAPGWINRADALDAQLLVIACAWDRWRTEWHHLRGGLSDGLFYDQLGTGLGIGRDSHDRAPDDPRAVRRRRTGRGDPHQPARWRLATLTDLLRYDEPTQDLARPSRRARVVDPDDPRWPWLADHRDELVEVALGLAAAADRYGVKARRWLDELVADLADDAITPSTPAVLGLAIAEVRTARPVVELTSTHAVHRVLLAGDAFRCQFSGIGCHAHWQSAPPPADVAALVRAISRRRERMDDPRLDQIPSPDAADPADVLLFLRRSPAANRGVRAFDHLDALGLGNALWWQDRNAELAALRFGLRIGQPKDVLRRQIGASYAITRGQGVQDRADRLTSLTTRGRPDEKQARDMRNSGQSQLSQEHGWIASNHTLLRRVAEALLSAADLLDVPEDERDWLDLLASEYKSDEFSTKSLVTFAYAADEIQEALDDAVDTGHHDVLSILDEVDEFPNVKRLRAATRPVQYTL</sequence>
<gene>
    <name evidence="2" type="ORF">SAMN05421630_11552</name>
</gene>
<keyword evidence="3" id="KW-1185">Reference proteome</keyword>
<proteinExistence type="predicted"/>
<dbReference type="STRING" id="530584.SAMN05421630_11552"/>